<evidence type="ECO:0000256" key="4">
    <source>
        <dbReference type="SAM" id="Phobius"/>
    </source>
</evidence>
<keyword evidence="1 4" id="KW-0812">Transmembrane</keyword>
<feature type="transmembrane region" description="Helical" evidence="4">
    <location>
        <begin position="380"/>
        <end position="399"/>
    </location>
</feature>
<evidence type="ECO:0000256" key="3">
    <source>
        <dbReference type="ARBA" id="ARBA00023136"/>
    </source>
</evidence>
<dbReference type="InterPro" id="IPR036259">
    <property type="entry name" value="MFS_trans_sf"/>
</dbReference>
<feature type="transmembrane region" description="Helical" evidence="4">
    <location>
        <begin position="99"/>
        <end position="120"/>
    </location>
</feature>
<dbReference type="Proteomes" id="UP000753724">
    <property type="component" value="Unassembled WGS sequence"/>
</dbReference>
<feature type="transmembrane region" description="Helical" evidence="4">
    <location>
        <begin position="37"/>
        <end position="62"/>
    </location>
</feature>
<evidence type="ECO:0000256" key="1">
    <source>
        <dbReference type="ARBA" id="ARBA00022692"/>
    </source>
</evidence>
<feature type="transmembrane region" description="Helical" evidence="4">
    <location>
        <begin position="74"/>
        <end position="93"/>
    </location>
</feature>
<dbReference type="PANTHER" id="PTHR23528">
    <property type="match status" value="1"/>
</dbReference>
<sequence length="403" mass="42749">MAAYWLAQFAAWLALLTPLIITIALKLSLIAGEAGKAQWLGLILGVGAALAMVSAPVWGVISDRTTWRWGRRKPWVAIGSLALLAGLVVMAMARTPLVFGLGWLICQIGSNAAQAALNAVMSDIVPENQHGVMSALLGASMTAAMVCGVFLTQYTEGSSLAMFVVPWLVSIPAVLLFLWVVPDSPADIVTPPRVSLREIFGNIGLGALRHHDFAWAFASRFLVVFGAAFSLTYQVFYLTDHLHVPQAQVAAFMVTSTSLMGSLTFAISCVGGWISDRVARRKPFVGLAAVMMAIGLLLMALATSFDQFLIAAALISIGQGLYYAVDIALCVEVLPDRAFAARDMAVLQIANSLPQSLAPTIAPVFLGLALGGLAGQNYPALFAFASMMALVGAMAILPIRKVR</sequence>
<organism evidence="6 7">
    <name type="scientific">Novosphingobium ovatum</name>
    <dbReference type="NCBI Taxonomy" id="1908523"/>
    <lineage>
        <taxon>Bacteria</taxon>
        <taxon>Pseudomonadati</taxon>
        <taxon>Pseudomonadota</taxon>
        <taxon>Alphaproteobacteria</taxon>
        <taxon>Sphingomonadales</taxon>
        <taxon>Sphingomonadaceae</taxon>
        <taxon>Novosphingobium</taxon>
    </lineage>
</organism>
<gene>
    <name evidence="6" type="ORF">GTZ99_02630</name>
</gene>
<dbReference type="InterPro" id="IPR011701">
    <property type="entry name" value="MFS"/>
</dbReference>
<keyword evidence="3 4" id="KW-0472">Membrane</keyword>
<feature type="domain" description="Major facilitator superfamily (MFS) profile" evidence="5">
    <location>
        <begin position="3"/>
        <end position="403"/>
    </location>
</feature>
<feature type="transmembrane region" description="Helical" evidence="4">
    <location>
        <begin position="308"/>
        <end position="335"/>
    </location>
</feature>
<proteinExistence type="predicted"/>
<feature type="transmembrane region" description="Helical" evidence="4">
    <location>
        <begin position="160"/>
        <end position="181"/>
    </location>
</feature>
<dbReference type="PANTHER" id="PTHR23528:SF1">
    <property type="entry name" value="MAJOR FACILITATOR SUPERFAMILY (MFS) PROFILE DOMAIN-CONTAINING PROTEIN"/>
    <property type="match status" value="1"/>
</dbReference>
<protein>
    <submittedName>
        <fullName evidence="6">MFS transporter</fullName>
    </submittedName>
</protein>
<dbReference type="Pfam" id="PF07690">
    <property type="entry name" value="MFS_1"/>
    <property type="match status" value="1"/>
</dbReference>
<reference evidence="7" key="1">
    <citation type="submission" date="2020-01" db="EMBL/GenBank/DDBJ databases">
        <title>Sphingomonas sp. strain CSW-10.</title>
        <authorList>
            <person name="Chen W.-M."/>
        </authorList>
    </citation>
    <scope>NUCLEOTIDE SEQUENCE [LARGE SCALE GENOMIC DNA]</scope>
    <source>
        <strain evidence="7">FSY-8</strain>
    </source>
</reference>
<evidence type="ECO:0000313" key="7">
    <source>
        <dbReference type="Proteomes" id="UP000753724"/>
    </source>
</evidence>
<evidence type="ECO:0000259" key="5">
    <source>
        <dbReference type="PROSITE" id="PS50850"/>
    </source>
</evidence>
<dbReference type="Gene3D" id="1.20.1250.20">
    <property type="entry name" value="MFS general substrate transporter like domains"/>
    <property type="match status" value="2"/>
</dbReference>
<feature type="transmembrane region" description="Helical" evidence="4">
    <location>
        <begin position="249"/>
        <end position="272"/>
    </location>
</feature>
<comment type="caution">
    <text evidence="6">The sequence shown here is derived from an EMBL/GenBank/DDBJ whole genome shotgun (WGS) entry which is preliminary data.</text>
</comment>
<name>A0ABW9XA88_9SPHN</name>
<accession>A0ABW9XA88</accession>
<keyword evidence="2 4" id="KW-1133">Transmembrane helix</keyword>
<dbReference type="SUPFAM" id="SSF103473">
    <property type="entry name" value="MFS general substrate transporter"/>
    <property type="match status" value="1"/>
</dbReference>
<evidence type="ECO:0000313" key="6">
    <source>
        <dbReference type="EMBL" id="NBC35449.1"/>
    </source>
</evidence>
<dbReference type="RefSeq" id="WP_161716717.1">
    <property type="nucleotide sequence ID" value="NZ_JAAAPO010000001.1"/>
</dbReference>
<feature type="transmembrane region" description="Helical" evidence="4">
    <location>
        <begin position="356"/>
        <end position="374"/>
    </location>
</feature>
<evidence type="ECO:0000256" key="2">
    <source>
        <dbReference type="ARBA" id="ARBA00022989"/>
    </source>
</evidence>
<feature type="transmembrane region" description="Helical" evidence="4">
    <location>
        <begin position="213"/>
        <end position="237"/>
    </location>
</feature>
<dbReference type="PROSITE" id="PS50850">
    <property type="entry name" value="MFS"/>
    <property type="match status" value="1"/>
</dbReference>
<feature type="transmembrane region" description="Helical" evidence="4">
    <location>
        <begin position="284"/>
        <end position="302"/>
    </location>
</feature>
<feature type="transmembrane region" description="Helical" evidence="4">
    <location>
        <begin position="132"/>
        <end position="154"/>
    </location>
</feature>
<keyword evidence="7" id="KW-1185">Reference proteome</keyword>
<dbReference type="EMBL" id="JAAAPO010000001">
    <property type="protein sequence ID" value="NBC35449.1"/>
    <property type="molecule type" value="Genomic_DNA"/>
</dbReference>
<dbReference type="InterPro" id="IPR020846">
    <property type="entry name" value="MFS_dom"/>
</dbReference>
<feature type="transmembrane region" description="Helical" evidence="4">
    <location>
        <begin position="12"/>
        <end position="31"/>
    </location>
</feature>